<dbReference type="PANTHER" id="PTHR43280:SF28">
    <property type="entry name" value="HTH-TYPE TRANSCRIPTIONAL ACTIVATOR RHAS"/>
    <property type="match status" value="1"/>
</dbReference>
<keyword evidence="7" id="KW-1185">Reference proteome</keyword>
<accession>A0A7X8TN12</accession>
<evidence type="ECO:0000313" key="6">
    <source>
        <dbReference type="EMBL" id="NLS11569.1"/>
    </source>
</evidence>
<proteinExistence type="predicted"/>
<dbReference type="InterPro" id="IPR015943">
    <property type="entry name" value="WD40/YVTN_repeat-like_dom_sf"/>
</dbReference>
<keyword evidence="1" id="KW-0805">Transcription regulation</keyword>
<name>A0A7X8TN12_9VIBR</name>
<dbReference type="PROSITE" id="PS00041">
    <property type="entry name" value="HTH_ARAC_FAMILY_1"/>
    <property type="match status" value="1"/>
</dbReference>
<keyword evidence="4" id="KW-1133">Transmembrane helix</keyword>
<evidence type="ECO:0000259" key="5">
    <source>
        <dbReference type="PROSITE" id="PS01124"/>
    </source>
</evidence>
<feature type="domain" description="HTH araC/xylS-type" evidence="5">
    <location>
        <begin position="1019"/>
        <end position="1117"/>
    </location>
</feature>
<evidence type="ECO:0000256" key="1">
    <source>
        <dbReference type="ARBA" id="ARBA00023015"/>
    </source>
</evidence>
<keyword evidence="2" id="KW-0238">DNA-binding</keyword>
<dbReference type="SMART" id="SM00342">
    <property type="entry name" value="HTH_ARAC"/>
    <property type="match status" value="1"/>
</dbReference>
<dbReference type="GO" id="GO:0003700">
    <property type="term" value="F:DNA-binding transcription factor activity"/>
    <property type="evidence" value="ECO:0007669"/>
    <property type="project" value="InterPro"/>
</dbReference>
<dbReference type="PROSITE" id="PS01124">
    <property type="entry name" value="HTH_ARAC_FAMILY_2"/>
    <property type="match status" value="1"/>
</dbReference>
<dbReference type="Proteomes" id="UP000535589">
    <property type="component" value="Unassembled WGS sequence"/>
</dbReference>
<dbReference type="Gene3D" id="2.130.10.10">
    <property type="entry name" value="YVTN repeat-like/Quinoprotein amine dehydrogenase"/>
    <property type="match status" value="2"/>
</dbReference>
<dbReference type="EMBL" id="JABAIK010000001">
    <property type="protein sequence ID" value="NLS11569.1"/>
    <property type="molecule type" value="Genomic_DNA"/>
</dbReference>
<dbReference type="AlphaFoldDB" id="A0A7X8TN12"/>
<dbReference type="PANTHER" id="PTHR43280">
    <property type="entry name" value="ARAC-FAMILY TRANSCRIPTIONAL REGULATOR"/>
    <property type="match status" value="1"/>
</dbReference>
<keyword evidence="3" id="KW-0804">Transcription</keyword>
<dbReference type="GO" id="GO:0043565">
    <property type="term" value="F:sequence-specific DNA binding"/>
    <property type="evidence" value="ECO:0007669"/>
    <property type="project" value="InterPro"/>
</dbReference>
<evidence type="ECO:0000256" key="2">
    <source>
        <dbReference type="ARBA" id="ARBA00023125"/>
    </source>
</evidence>
<protein>
    <submittedName>
        <fullName evidence="6">Helix-turn-helix domain-containing protein</fullName>
    </submittedName>
</protein>
<reference evidence="6 7" key="1">
    <citation type="submission" date="2020-04" db="EMBL/GenBank/DDBJ databases">
        <title>Vibrio sp. SM6, a novel species isolated from seawater.</title>
        <authorList>
            <person name="Wang X."/>
        </authorList>
    </citation>
    <scope>NUCLEOTIDE SEQUENCE [LARGE SCALE GENOMIC DNA]</scope>
    <source>
        <strain evidence="6 7">SM6</strain>
    </source>
</reference>
<keyword evidence="4" id="KW-0472">Membrane</keyword>
<evidence type="ECO:0000313" key="7">
    <source>
        <dbReference type="Proteomes" id="UP000535589"/>
    </source>
</evidence>
<sequence length="1124" mass="125393">MFRYIASYWGLCFALLAGWNTEFISGATAAALSRDANTFYALPNQAQGTFVVAQDLHVSDAGGVWLHDIHGNVHYFDGRRLLLAYSALTRGESHLLAFAGQQFWTVVENEVFRILGDGTRESMLQLAAGTEIKRIGAYDEYLWLSDGKSFYTFDVASEELDVYPLDGLYQHNQSSQITINHAVKVGRRWVLATSSGSYLSQGRQFTHLTASKKNFNSKLHYSTRRNEILVGTGAGAVLVNLVDATTTKPFIGNSNVTAITENNDGYWVGTEQGLYFYSFASGKVVELANSVDGIPIGALKIHALDSDRHNGIWIATSRGVFYHSSFSQHFLRTVKDQIGNEFDAPGLGKVERSQDGTLWFMSENTLYRQTDAPSAIEAFPLTLTINDFALGKNVVWLATDTGLYQFDWQANRTQKVALSYEVGHRSFDHIEIDDAQTLWFSDGFYLFNYIPEHEALKSYGNQWPVSQYLPSAITGLEKMAGISLLVRTAHGVYIVKGDRIQFERHASAFGSSIDVAQGPDGAFWYASAYGVYKSIPRGNGFQRVELPRANALPACLIAEPHGVWLASSVGLTFYTKEGLIERHFGAPLGLINNEFVANSCPELNWPSNQLVLGSRYGVVQVDRQALLTSSRPDTQITLSQVKVNDRVISTGQTEASFTQLPYGSSVSMLVGVLPLSSNQNVFYRLGDSGEWQYAENGQVTLTPLCCNTVTLQLTNSKDGEVIQSVTLGFAKPWYFTAKALIAVLAIVIIMLAFLTYWHRYRRAQNKSELNSQLNSRTAKLNQATDNLLVENQLLARQIEVDKQLSSHWLLSIHAQLSKLVEPLQRLEPMTKPYLLGLFEDLESLSAIHRLTDNQTLPGFDLDLVIRTLVSVWQAPLQAHRVTLEYQGEANARIEVSHFNLDALLNTLLLNLVTRSHMNQTLTLTLRIQSGFVVLSSLDQGDSVKTGASDDLPDLLDRLRGYVEESGGEIIVFSSEYLNKIELIWPQATDSMKADAIDDAVTAYLEIHQSDDSHNECWLNKVINLVETHYADATFGTSLAAKKLYVSERSLQRRFKLLNEQTFTEYLTEVRLTKASQRLLAGEKIADVAFACGFNDASYFSLRFKQYFGTSPSKYVIDKHDELVN</sequence>
<dbReference type="InterPro" id="IPR009057">
    <property type="entry name" value="Homeodomain-like_sf"/>
</dbReference>
<dbReference type="InterPro" id="IPR018060">
    <property type="entry name" value="HTH_AraC"/>
</dbReference>
<dbReference type="SUPFAM" id="SSF46689">
    <property type="entry name" value="Homeodomain-like"/>
    <property type="match status" value="1"/>
</dbReference>
<evidence type="ECO:0000256" key="3">
    <source>
        <dbReference type="ARBA" id="ARBA00023163"/>
    </source>
</evidence>
<dbReference type="RefSeq" id="WP_168834660.1">
    <property type="nucleotide sequence ID" value="NZ_JABAIK010000001.1"/>
</dbReference>
<dbReference type="PRINTS" id="PR00032">
    <property type="entry name" value="HTHARAC"/>
</dbReference>
<dbReference type="Pfam" id="PF12833">
    <property type="entry name" value="HTH_18"/>
    <property type="match status" value="1"/>
</dbReference>
<evidence type="ECO:0000256" key="4">
    <source>
        <dbReference type="SAM" id="Phobius"/>
    </source>
</evidence>
<dbReference type="InterPro" id="IPR020449">
    <property type="entry name" value="Tscrpt_reg_AraC-type_HTH"/>
</dbReference>
<gene>
    <name evidence="6" type="ORF">HGP28_01525</name>
</gene>
<organism evidence="6 7">
    <name type="scientific">Vibrio agarilyticus</name>
    <dbReference type="NCBI Taxonomy" id="2726741"/>
    <lineage>
        <taxon>Bacteria</taxon>
        <taxon>Pseudomonadati</taxon>
        <taxon>Pseudomonadota</taxon>
        <taxon>Gammaproteobacteria</taxon>
        <taxon>Vibrionales</taxon>
        <taxon>Vibrionaceae</taxon>
        <taxon>Vibrio</taxon>
    </lineage>
</organism>
<comment type="caution">
    <text evidence="6">The sequence shown here is derived from an EMBL/GenBank/DDBJ whole genome shotgun (WGS) entry which is preliminary data.</text>
</comment>
<dbReference type="Gene3D" id="1.10.10.60">
    <property type="entry name" value="Homeodomain-like"/>
    <property type="match status" value="1"/>
</dbReference>
<dbReference type="SUPFAM" id="SSF63829">
    <property type="entry name" value="Calcium-dependent phosphotriesterase"/>
    <property type="match status" value="2"/>
</dbReference>
<dbReference type="InterPro" id="IPR018062">
    <property type="entry name" value="HTH_AraC-typ_CS"/>
</dbReference>
<keyword evidence="4" id="KW-0812">Transmembrane</keyword>
<feature type="transmembrane region" description="Helical" evidence="4">
    <location>
        <begin position="733"/>
        <end position="757"/>
    </location>
</feature>